<dbReference type="KEGG" id="dmm:dnm_038250"/>
<dbReference type="AlphaFoldDB" id="A0A975BLQ3"/>
<feature type="transmembrane region" description="Helical" evidence="8">
    <location>
        <begin position="76"/>
        <end position="96"/>
    </location>
</feature>
<evidence type="ECO:0000256" key="8">
    <source>
        <dbReference type="SAM" id="Phobius"/>
    </source>
</evidence>
<sequence length="479" mass="55715">MNFNSFRFAFFFIIVYVLYLSLSHKRQNRMLLAASYVFYGFWDWRFLSLIMVSTLTDFLCAIKIDQQENKADRKRFLMISVGVNLSVLFFFKYFNFFLENFIAFFSMVGINFESPTWKIILPVGISFYTFQTLSYTIDVYRKQVPATRNFLDYALYVSFFPQLVAGPIERAKNLLPQILSPRTICHEDISEGLFLIYWGLFKKIFIADNLGVILTFIGSPVSADGSAGDGGLILMSVYAFMFQLYCDFSAYSDIARGTAKLMGFHIMVNFRSPFFAANIQETWNRWHISLTTWIRDYLYFPLALMRIKKKHINDKLLIIIIFLIMGLWHGAAWNYILWGGYHGLLLAGYAALASKMKRHRHSRPMPVAAVLRFLSVILTLHASAFGLIFFQGNSIQQIGAWIYHLFANFAVTSAATEMFARIIFYVSPLLLVDLLLYKNDDIKRFFRYPGVARYGFFYITLYLMVVFGEKSVSFIYFQF</sequence>
<dbReference type="PANTHER" id="PTHR13285:SF18">
    <property type="entry name" value="PROTEIN-CYSTEINE N-PALMITOYLTRANSFERASE RASP"/>
    <property type="match status" value="1"/>
</dbReference>
<evidence type="ECO:0000313" key="10">
    <source>
        <dbReference type="Proteomes" id="UP000663722"/>
    </source>
</evidence>
<evidence type="ECO:0000256" key="1">
    <source>
        <dbReference type="ARBA" id="ARBA00004651"/>
    </source>
</evidence>
<feature type="transmembrane region" description="Helical" evidence="8">
    <location>
        <begin position="44"/>
        <end position="64"/>
    </location>
</feature>
<dbReference type="Proteomes" id="UP000663722">
    <property type="component" value="Chromosome"/>
</dbReference>
<dbReference type="GO" id="GO:0042121">
    <property type="term" value="P:alginic acid biosynthetic process"/>
    <property type="evidence" value="ECO:0007669"/>
    <property type="project" value="InterPro"/>
</dbReference>
<dbReference type="InterPro" id="IPR028362">
    <property type="entry name" value="AlgI"/>
</dbReference>
<dbReference type="EMBL" id="CP061800">
    <property type="protein sequence ID" value="QTA87788.1"/>
    <property type="molecule type" value="Genomic_DNA"/>
</dbReference>
<proteinExistence type="inferred from homology"/>
<evidence type="ECO:0000256" key="7">
    <source>
        <dbReference type="PIRNR" id="PIRNR016636"/>
    </source>
</evidence>
<dbReference type="GO" id="GO:0016746">
    <property type="term" value="F:acyltransferase activity"/>
    <property type="evidence" value="ECO:0007669"/>
    <property type="project" value="UniProtKB-KW"/>
</dbReference>
<feature type="transmembrane region" description="Helical" evidence="8">
    <location>
        <begin position="312"/>
        <end position="329"/>
    </location>
</feature>
<feature type="transmembrane region" description="Helical" evidence="8">
    <location>
        <begin position="7"/>
        <end position="24"/>
    </location>
</feature>
<evidence type="ECO:0000256" key="2">
    <source>
        <dbReference type="ARBA" id="ARBA00010323"/>
    </source>
</evidence>
<dbReference type="PIRSF" id="PIRSF500217">
    <property type="entry name" value="AlgI"/>
    <property type="match status" value="1"/>
</dbReference>
<dbReference type="PIRSF" id="PIRSF016636">
    <property type="entry name" value="AlgI_DltB"/>
    <property type="match status" value="1"/>
</dbReference>
<keyword evidence="4 8" id="KW-0812">Transmembrane</keyword>
<keyword evidence="3 7" id="KW-1003">Cell membrane</keyword>
<feature type="transmembrane region" description="Helical" evidence="8">
    <location>
        <begin position="116"/>
        <end position="137"/>
    </location>
</feature>
<name>A0A975BLQ3_9BACT</name>
<dbReference type="PANTHER" id="PTHR13285">
    <property type="entry name" value="ACYLTRANSFERASE"/>
    <property type="match status" value="1"/>
</dbReference>
<evidence type="ECO:0000256" key="6">
    <source>
        <dbReference type="ARBA" id="ARBA00023136"/>
    </source>
</evidence>
<keyword evidence="10" id="KW-1185">Reference proteome</keyword>
<reference evidence="9" key="1">
    <citation type="journal article" date="2021" name="Microb. Physiol.">
        <title>Proteogenomic Insights into the Physiology of Marine, Sulfate-Reducing, Filamentous Desulfonema limicola and Desulfonema magnum.</title>
        <authorList>
            <person name="Schnaars V."/>
            <person name="Wohlbrand L."/>
            <person name="Scheve S."/>
            <person name="Hinrichs C."/>
            <person name="Reinhardt R."/>
            <person name="Rabus R."/>
        </authorList>
    </citation>
    <scope>NUCLEOTIDE SEQUENCE</scope>
    <source>
        <strain evidence="9">4be13</strain>
    </source>
</reference>
<keyword evidence="7" id="KW-0808">Transferase</keyword>
<feature type="transmembrane region" description="Helical" evidence="8">
    <location>
        <begin position="456"/>
        <end position="477"/>
    </location>
</feature>
<dbReference type="GO" id="GO:0005886">
    <property type="term" value="C:plasma membrane"/>
    <property type="evidence" value="ECO:0007669"/>
    <property type="project" value="UniProtKB-SubCell"/>
</dbReference>
<accession>A0A975BLQ3</accession>
<comment type="similarity">
    <text evidence="2 7">Belongs to the membrane-bound acyltransferase family.</text>
</comment>
<evidence type="ECO:0000256" key="5">
    <source>
        <dbReference type="ARBA" id="ARBA00022989"/>
    </source>
</evidence>
<evidence type="ECO:0000256" key="3">
    <source>
        <dbReference type="ARBA" id="ARBA00022475"/>
    </source>
</evidence>
<evidence type="ECO:0000256" key="4">
    <source>
        <dbReference type="ARBA" id="ARBA00022692"/>
    </source>
</evidence>
<keyword evidence="6 7" id="KW-0472">Membrane</keyword>
<organism evidence="9 10">
    <name type="scientific">Desulfonema magnum</name>
    <dbReference type="NCBI Taxonomy" id="45655"/>
    <lineage>
        <taxon>Bacteria</taxon>
        <taxon>Pseudomonadati</taxon>
        <taxon>Thermodesulfobacteriota</taxon>
        <taxon>Desulfobacteria</taxon>
        <taxon>Desulfobacterales</taxon>
        <taxon>Desulfococcaceae</taxon>
        <taxon>Desulfonema</taxon>
    </lineage>
</organism>
<keyword evidence="7" id="KW-0012">Acyltransferase</keyword>
<dbReference type="InterPro" id="IPR004299">
    <property type="entry name" value="MBOAT_fam"/>
</dbReference>
<comment type="subcellular location">
    <subcellularLocation>
        <location evidence="1">Cell membrane</location>
        <topology evidence="1">Multi-pass membrane protein</topology>
    </subcellularLocation>
</comment>
<keyword evidence="5 8" id="KW-1133">Transmembrane helix</keyword>
<evidence type="ECO:0000313" key="9">
    <source>
        <dbReference type="EMBL" id="QTA87788.1"/>
    </source>
</evidence>
<dbReference type="InterPro" id="IPR024194">
    <property type="entry name" value="Ac/AlaTfrase_AlgI/DltB"/>
</dbReference>
<dbReference type="InterPro" id="IPR051085">
    <property type="entry name" value="MB_O-acyltransferase"/>
</dbReference>
<feature type="transmembrane region" description="Helical" evidence="8">
    <location>
        <begin position="365"/>
        <end position="390"/>
    </location>
</feature>
<dbReference type="Pfam" id="PF03062">
    <property type="entry name" value="MBOAT"/>
    <property type="match status" value="1"/>
</dbReference>
<gene>
    <name evidence="9" type="ORF">dnm_038250</name>
</gene>
<protein>
    <submittedName>
        <fullName evidence="9">O-acyltransferase family protein</fullName>
    </submittedName>
</protein>